<name>A0A8S5R7D3_9VIRU</name>
<reference evidence="1" key="1">
    <citation type="journal article" date="2021" name="Proc. Natl. Acad. Sci. U.S.A.">
        <title>A Catalog of Tens of Thousands of Viruses from Human Metagenomes Reveals Hidden Associations with Chronic Diseases.</title>
        <authorList>
            <person name="Tisza M.J."/>
            <person name="Buck C.B."/>
        </authorList>
    </citation>
    <scope>NUCLEOTIDE SEQUENCE</scope>
    <source>
        <strain evidence="1">Ct6Ax4</strain>
    </source>
</reference>
<dbReference type="Gene3D" id="3.40.50.620">
    <property type="entry name" value="HUPs"/>
    <property type="match status" value="1"/>
</dbReference>
<proteinExistence type="predicted"/>
<protein>
    <submittedName>
        <fullName evidence="1">Phosphoadenosine-phosphosulfate reductase</fullName>
    </submittedName>
</protein>
<evidence type="ECO:0000313" key="1">
    <source>
        <dbReference type="EMBL" id="DAE26908.1"/>
    </source>
</evidence>
<sequence length="247" mass="28743">MAEKLKVCWISAGVSSFMAGYLAGDVDKWIYIDIADQHEDSMRFIRDCEKAIGKEIEVLRSTEYGCVEECVRAFGGFRSAGNGFAPCTNWLKKRVRKQWEQEHKQYDLTYVWGFDLKERNRAERTIESNPQAEHEFPLIDRNLSKEEVHGLFERTFSFPRPKMYDLGYPNNNCIGCVKGGMGYWNRIRKDFPEVFESRAHLERLVGYSILKENDGTPLYLDELDPNRGDMNKEIFPDCGIMCYLAQK</sequence>
<accession>A0A8S5R7D3</accession>
<dbReference type="EMBL" id="BK015824">
    <property type="protein sequence ID" value="DAE26908.1"/>
    <property type="molecule type" value="Genomic_DNA"/>
</dbReference>
<dbReference type="InterPro" id="IPR014729">
    <property type="entry name" value="Rossmann-like_a/b/a_fold"/>
</dbReference>
<organism evidence="1">
    <name type="scientific">virus sp. ct6Ax4</name>
    <dbReference type="NCBI Taxonomy" id="2826791"/>
    <lineage>
        <taxon>Viruses</taxon>
    </lineage>
</organism>